<evidence type="ECO:0000256" key="1">
    <source>
        <dbReference type="ARBA" id="ARBA00004225"/>
    </source>
</evidence>
<sequence>MSAYTDTGCDFVAGCFGGACGVLIGHPFDTIKTWQQKLNATVGASFVHILNRPEGRGNLRSLNTGDPLKTLAQFKGFYRGMSFPLIANGGINSVIYSVYGSHLRTLESNLTDKEKLRDRNKNVFLAGMVAGFIQAYLVCPIELLKIRSQTRAFYGSTFSYAKHIFASEGLNGFYRGITPTLYRDVLPYGIYMATYDVFLDMVENCMDIHKRDSIFKSSYSGIIAVSGSIAGVLSWLFVVPFDVVKTKMQAETNPKIHPTMLATAVEVFKTGGARALIRGTKMILLRSMPVNAFTFLGYEHCLSACHYIVDQMNMKPSQLVANS</sequence>
<dbReference type="InterPro" id="IPR018108">
    <property type="entry name" value="MCP_transmembrane"/>
</dbReference>
<feature type="transmembrane region" description="Helical" evidence="11">
    <location>
        <begin position="123"/>
        <end position="144"/>
    </location>
</feature>
<dbReference type="GO" id="GO:0031966">
    <property type="term" value="C:mitochondrial membrane"/>
    <property type="evidence" value="ECO:0007669"/>
    <property type="project" value="UniProtKB-SubCell"/>
</dbReference>
<dbReference type="GO" id="GO:0005289">
    <property type="term" value="F:high-affinity L-arginine transmembrane transporter activity"/>
    <property type="evidence" value="ECO:0007669"/>
    <property type="project" value="TreeGrafter"/>
</dbReference>
<keyword evidence="3 10" id="KW-0813">Transport</keyword>
<keyword evidence="8 9" id="KW-0472">Membrane</keyword>
<evidence type="ECO:0000256" key="10">
    <source>
        <dbReference type="RuleBase" id="RU000488"/>
    </source>
</evidence>
<feature type="transmembrane region" description="Helical" evidence="11">
    <location>
        <begin position="219"/>
        <end position="238"/>
    </location>
</feature>
<evidence type="ECO:0000256" key="7">
    <source>
        <dbReference type="ARBA" id="ARBA00023128"/>
    </source>
</evidence>
<evidence type="ECO:0000256" key="11">
    <source>
        <dbReference type="SAM" id="Phobius"/>
    </source>
</evidence>
<accession>A0A336LM17</accession>
<name>A0A336LM17_CULSO</name>
<evidence type="ECO:0000256" key="4">
    <source>
        <dbReference type="ARBA" id="ARBA00022692"/>
    </source>
</evidence>
<comment type="similarity">
    <text evidence="2 10">Belongs to the mitochondrial carrier (TC 2.A.29) family.</text>
</comment>
<dbReference type="EMBL" id="UFQT01000043">
    <property type="protein sequence ID" value="SSX18765.1"/>
    <property type="molecule type" value="Genomic_DNA"/>
</dbReference>
<dbReference type="VEuPathDB" id="VectorBase:CSON010685"/>
<proteinExistence type="inferred from homology"/>
<evidence type="ECO:0000313" key="12">
    <source>
        <dbReference type="EMBL" id="SSX18765.1"/>
    </source>
</evidence>
<dbReference type="GO" id="GO:1990575">
    <property type="term" value="P:mitochondrial L-ornithine transmembrane transport"/>
    <property type="evidence" value="ECO:0007669"/>
    <property type="project" value="TreeGrafter"/>
</dbReference>
<keyword evidence="7" id="KW-0496">Mitochondrion</keyword>
<dbReference type="InterPro" id="IPR023395">
    <property type="entry name" value="MCP_dom_sf"/>
</dbReference>
<dbReference type="Pfam" id="PF00153">
    <property type="entry name" value="Mito_carr"/>
    <property type="match status" value="3"/>
</dbReference>
<evidence type="ECO:0000256" key="9">
    <source>
        <dbReference type="PROSITE-ProRule" id="PRU00282"/>
    </source>
</evidence>
<dbReference type="PANTHER" id="PTHR45624:SF1">
    <property type="entry name" value="SD08189P"/>
    <property type="match status" value="1"/>
</dbReference>
<dbReference type="PANTHER" id="PTHR45624">
    <property type="entry name" value="MITOCHONDRIAL BASIC AMINO ACIDS TRANSPORTER-RELATED"/>
    <property type="match status" value="1"/>
</dbReference>
<dbReference type="InterPro" id="IPR050567">
    <property type="entry name" value="Mitochondrial_Carrier"/>
</dbReference>
<reference evidence="12" key="1">
    <citation type="submission" date="2018-07" db="EMBL/GenBank/DDBJ databases">
        <authorList>
            <person name="Quirk P.G."/>
            <person name="Krulwich T.A."/>
        </authorList>
    </citation>
    <scope>NUCLEOTIDE SEQUENCE</scope>
</reference>
<comment type="subcellular location">
    <subcellularLocation>
        <location evidence="1">Mitochondrion membrane</location>
        <topology evidence="1">Multi-pass membrane protein</topology>
    </subcellularLocation>
</comment>
<protein>
    <submittedName>
        <fullName evidence="12">CSON010685 protein</fullName>
    </submittedName>
</protein>
<dbReference type="SUPFAM" id="SSF103506">
    <property type="entry name" value="Mitochondrial carrier"/>
    <property type="match status" value="1"/>
</dbReference>
<keyword evidence="4 9" id="KW-0812">Transmembrane</keyword>
<dbReference type="Gene3D" id="1.50.40.10">
    <property type="entry name" value="Mitochondrial carrier domain"/>
    <property type="match status" value="1"/>
</dbReference>
<feature type="repeat" description="Solcar" evidence="9">
    <location>
        <begin position="218"/>
        <end position="304"/>
    </location>
</feature>
<evidence type="ECO:0000256" key="8">
    <source>
        <dbReference type="ARBA" id="ARBA00023136"/>
    </source>
</evidence>
<feature type="repeat" description="Solcar" evidence="9">
    <location>
        <begin position="118"/>
        <end position="201"/>
    </location>
</feature>
<evidence type="ECO:0000256" key="6">
    <source>
        <dbReference type="ARBA" id="ARBA00022989"/>
    </source>
</evidence>
<evidence type="ECO:0000256" key="2">
    <source>
        <dbReference type="ARBA" id="ARBA00006375"/>
    </source>
</evidence>
<dbReference type="AlphaFoldDB" id="A0A336LM17"/>
<evidence type="ECO:0000256" key="3">
    <source>
        <dbReference type="ARBA" id="ARBA00022448"/>
    </source>
</evidence>
<evidence type="ECO:0000256" key="5">
    <source>
        <dbReference type="ARBA" id="ARBA00022737"/>
    </source>
</evidence>
<dbReference type="PROSITE" id="PS50920">
    <property type="entry name" value="SOLCAR"/>
    <property type="match status" value="2"/>
</dbReference>
<organism evidence="12">
    <name type="scientific">Culicoides sonorensis</name>
    <name type="common">Biting midge</name>
    <dbReference type="NCBI Taxonomy" id="179676"/>
    <lineage>
        <taxon>Eukaryota</taxon>
        <taxon>Metazoa</taxon>
        <taxon>Ecdysozoa</taxon>
        <taxon>Arthropoda</taxon>
        <taxon>Hexapoda</taxon>
        <taxon>Insecta</taxon>
        <taxon>Pterygota</taxon>
        <taxon>Neoptera</taxon>
        <taxon>Endopterygota</taxon>
        <taxon>Diptera</taxon>
        <taxon>Nematocera</taxon>
        <taxon>Chironomoidea</taxon>
        <taxon>Ceratopogonidae</taxon>
        <taxon>Ceratopogoninae</taxon>
        <taxon>Culicoides</taxon>
        <taxon>Monoculicoides</taxon>
    </lineage>
</organism>
<keyword evidence="5" id="KW-0677">Repeat</keyword>
<dbReference type="OMA" id="WVTATPF"/>
<keyword evidence="6 11" id="KW-1133">Transmembrane helix</keyword>
<gene>
    <name evidence="12" type="primary">CSON010685</name>
</gene>